<organism evidence="1 2">
    <name type="scientific">Amycolatopsis alkalitolerans</name>
    <dbReference type="NCBI Taxonomy" id="2547244"/>
    <lineage>
        <taxon>Bacteria</taxon>
        <taxon>Bacillati</taxon>
        <taxon>Actinomycetota</taxon>
        <taxon>Actinomycetes</taxon>
        <taxon>Pseudonocardiales</taxon>
        <taxon>Pseudonocardiaceae</taxon>
        <taxon>Amycolatopsis</taxon>
    </lineage>
</organism>
<dbReference type="Proteomes" id="UP000305546">
    <property type="component" value="Unassembled WGS sequence"/>
</dbReference>
<keyword evidence="2" id="KW-1185">Reference proteome</keyword>
<sequence length="83" mass="9145">MKPTKRWTPLDQQTYRITWRDGNVWVLHATPAGKYPWLLTNDDGATQEIGVSGTVAAQAMAEFWLDVSSLYAPVAPTALRAAA</sequence>
<name>A0A5C4LWB3_9PSEU</name>
<proteinExistence type="predicted"/>
<accession>A0A5C4LWB3</accession>
<dbReference type="EMBL" id="VDFW01000018">
    <property type="protein sequence ID" value="TNC23721.1"/>
    <property type="molecule type" value="Genomic_DNA"/>
</dbReference>
<evidence type="ECO:0000313" key="1">
    <source>
        <dbReference type="EMBL" id="TNC23721.1"/>
    </source>
</evidence>
<reference evidence="1 2" key="1">
    <citation type="submission" date="2019-06" db="EMBL/GenBank/DDBJ databases">
        <title>Amycolatopsis alkalitolerans sp. nov., isolated from Gastrodia elata Blume.</title>
        <authorList>
            <person name="Narsing Rao M.P."/>
            <person name="Li W.J."/>
        </authorList>
    </citation>
    <scope>NUCLEOTIDE SEQUENCE [LARGE SCALE GENOMIC DNA]</scope>
    <source>
        <strain evidence="1 2">SYSUP0005</strain>
    </source>
</reference>
<comment type="caution">
    <text evidence="1">The sequence shown here is derived from an EMBL/GenBank/DDBJ whole genome shotgun (WGS) entry which is preliminary data.</text>
</comment>
<evidence type="ECO:0000313" key="2">
    <source>
        <dbReference type="Proteomes" id="UP000305546"/>
    </source>
</evidence>
<dbReference type="RefSeq" id="WP_139098361.1">
    <property type="nucleotide sequence ID" value="NZ_VDFW01000018.1"/>
</dbReference>
<dbReference type="AlphaFoldDB" id="A0A5C4LWB3"/>
<gene>
    <name evidence="1" type="ORF">FG385_20365</name>
</gene>
<dbReference type="OrthoDB" id="594739at2"/>
<protein>
    <submittedName>
        <fullName evidence="1">Uncharacterized protein</fullName>
    </submittedName>
</protein>